<evidence type="ECO:0000313" key="7">
    <source>
        <dbReference type="Proteomes" id="UP000797356"/>
    </source>
</evidence>
<keyword evidence="5" id="KW-0472">Membrane</keyword>
<dbReference type="AlphaFoldDB" id="A0A8K0N0D5"/>
<dbReference type="PRINTS" id="PR00469">
    <property type="entry name" value="PNDRDTASEII"/>
</dbReference>
<dbReference type="GO" id="GO:0050660">
    <property type="term" value="F:flavin adenine dinucleotide binding"/>
    <property type="evidence" value="ECO:0007669"/>
    <property type="project" value="InterPro"/>
</dbReference>
<protein>
    <recommendedName>
        <fullName evidence="3">indole-3-pyruvate monooxygenase</fullName>
        <ecNumber evidence="3">1.14.13.168</ecNumber>
    </recommendedName>
</protein>
<proteinExistence type="inferred from homology"/>
<dbReference type="Gene3D" id="3.50.50.60">
    <property type="entry name" value="FAD/NAD(P)-binding domain"/>
    <property type="match status" value="1"/>
</dbReference>
<dbReference type="PRINTS" id="PR00368">
    <property type="entry name" value="FADPNR"/>
</dbReference>
<dbReference type="GO" id="GO:0103075">
    <property type="term" value="F:indole-3-pyruvate monooxygenase activity"/>
    <property type="evidence" value="ECO:0007669"/>
    <property type="project" value="UniProtKB-EC"/>
</dbReference>
<keyword evidence="6" id="KW-0503">Monooxygenase</keyword>
<dbReference type="PIRSF" id="PIRSF000332">
    <property type="entry name" value="FMO"/>
    <property type="match status" value="1"/>
</dbReference>
<dbReference type="GO" id="GO:0050661">
    <property type="term" value="F:NADP binding"/>
    <property type="evidence" value="ECO:0007669"/>
    <property type="project" value="InterPro"/>
</dbReference>
<reference evidence="6" key="2">
    <citation type="submission" date="2019-07" db="EMBL/GenBank/DDBJ databases">
        <authorList>
            <person name="Yang Y."/>
            <person name="Bocs S."/>
            <person name="Baudouin L."/>
        </authorList>
    </citation>
    <scope>NUCLEOTIDE SEQUENCE</scope>
    <source>
        <tissue evidence="6">Spear leaf of Hainan Tall coconut</tissue>
    </source>
</reference>
<sequence length="393" mass="43587">MEEVVVIVGAGPSGLAVAACLTSHFIPNVILERDDCIASLWRKRCYNRITLHLGKQYCELPHAKHPPATPMFIPKDEFIRYLDDYASRFQLRVLLRRNVESAEFDAAVGRWRVAARNLASGVAEEYLARYLVVASGENDCMVVPEIPGLDGFDGPVLHSCRFRSGSDFKGKDVLVVGCGNSGMEIAFDLADSGAKTSIVVRNQVHLVTKEIWLFGMFIMKFLPLHWVDMIVLFLCYVVFGNTSKYGMHRPAKGPMYLKANSTIYPVVDVGTFEKIKSGEIQVLPSIANIEGSSVTLSDGKQYHFDAIILATGYRSTIKKWLKSDDCLIGDDGMAKQKFPDHWKGRNGLYCAGLVRRGIYGSAEDALSIANDISKSYQIDHGQTLEKVPKPAKV</sequence>
<keyword evidence="2" id="KW-0560">Oxidoreductase</keyword>
<evidence type="ECO:0000256" key="1">
    <source>
        <dbReference type="ARBA" id="ARBA00009183"/>
    </source>
</evidence>
<evidence type="ECO:0000313" key="6">
    <source>
        <dbReference type="EMBL" id="KAG1338598.1"/>
    </source>
</evidence>
<comment type="similarity">
    <text evidence="1">Belongs to the FMO family.</text>
</comment>
<dbReference type="Pfam" id="PF13738">
    <property type="entry name" value="Pyr_redox_3"/>
    <property type="match status" value="1"/>
</dbReference>
<accession>A0A8K0N0D5</accession>
<reference evidence="6" key="1">
    <citation type="journal article" date="2017" name="Gigascience">
        <title>The genome draft of coconut (Cocos nucifera).</title>
        <authorList>
            <person name="Xiao Y."/>
            <person name="Xu P."/>
            <person name="Fan H."/>
            <person name="Baudouin L."/>
            <person name="Xia W."/>
            <person name="Bocs S."/>
            <person name="Xu J."/>
            <person name="Li Q."/>
            <person name="Guo A."/>
            <person name="Zhou L."/>
            <person name="Li J."/>
            <person name="Wu Y."/>
            <person name="Ma Z."/>
            <person name="Armero A."/>
            <person name="Issali A.E."/>
            <person name="Liu N."/>
            <person name="Peng M."/>
            <person name="Yang Y."/>
        </authorList>
    </citation>
    <scope>NUCLEOTIDE SEQUENCE</scope>
    <source>
        <tissue evidence="6">Spear leaf of Hainan Tall coconut</tissue>
    </source>
</reference>
<dbReference type="OrthoDB" id="66881at2759"/>
<keyword evidence="5" id="KW-1133">Transmembrane helix</keyword>
<dbReference type="PANTHER" id="PTHR43539:SF42">
    <property type="entry name" value="OS01G0273800 PROTEIN"/>
    <property type="match status" value="1"/>
</dbReference>
<gene>
    <name evidence="6" type="ORF">COCNU_04G009040</name>
</gene>
<dbReference type="PANTHER" id="PTHR43539">
    <property type="entry name" value="FLAVIN-BINDING MONOOXYGENASE-LIKE PROTEIN (AFU_ORTHOLOGUE AFUA_4G09220)"/>
    <property type="match status" value="1"/>
</dbReference>
<name>A0A8K0N0D5_COCNU</name>
<evidence type="ECO:0000256" key="2">
    <source>
        <dbReference type="ARBA" id="ARBA00023002"/>
    </source>
</evidence>
<evidence type="ECO:0000256" key="3">
    <source>
        <dbReference type="ARBA" id="ARBA00039148"/>
    </source>
</evidence>
<evidence type="ECO:0000256" key="5">
    <source>
        <dbReference type="SAM" id="Phobius"/>
    </source>
</evidence>
<comment type="caution">
    <text evidence="6">The sequence shown here is derived from an EMBL/GenBank/DDBJ whole genome shotgun (WGS) entry which is preliminary data.</text>
</comment>
<comment type="catalytic activity">
    <reaction evidence="4">
        <text>indole-3-pyruvate + NADPH + O2 + H(+) = (indol-3-yl)acetate + CO2 + NADP(+) + H2O</text>
        <dbReference type="Rhea" id="RHEA:34331"/>
        <dbReference type="ChEBI" id="CHEBI:15377"/>
        <dbReference type="ChEBI" id="CHEBI:15378"/>
        <dbReference type="ChEBI" id="CHEBI:15379"/>
        <dbReference type="ChEBI" id="CHEBI:16526"/>
        <dbReference type="ChEBI" id="CHEBI:17640"/>
        <dbReference type="ChEBI" id="CHEBI:30854"/>
        <dbReference type="ChEBI" id="CHEBI:57783"/>
        <dbReference type="ChEBI" id="CHEBI:58349"/>
        <dbReference type="EC" id="1.14.13.168"/>
    </reaction>
</comment>
<feature type="transmembrane region" description="Helical" evidence="5">
    <location>
        <begin position="211"/>
        <end position="239"/>
    </location>
</feature>
<keyword evidence="7" id="KW-1185">Reference proteome</keyword>
<dbReference type="InterPro" id="IPR050982">
    <property type="entry name" value="Auxin_biosynth/cation_transpt"/>
</dbReference>
<organism evidence="6 7">
    <name type="scientific">Cocos nucifera</name>
    <name type="common">Coconut palm</name>
    <dbReference type="NCBI Taxonomy" id="13894"/>
    <lineage>
        <taxon>Eukaryota</taxon>
        <taxon>Viridiplantae</taxon>
        <taxon>Streptophyta</taxon>
        <taxon>Embryophyta</taxon>
        <taxon>Tracheophyta</taxon>
        <taxon>Spermatophyta</taxon>
        <taxon>Magnoliopsida</taxon>
        <taxon>Liliopsida</taxon>
        <taxon>Arecaceae</taxon>
        <taxon>Arecoideae</taxon>
        <taxon>Cocoseae</taxon>
        <taxon>Attaleinae</taxon>
        <taxon>Cocos</taxon>
    </lineage>
</organism>
<dbReference type="InterPro" id="IPR000960">
    <property type="entry name" value="Flavin_mOase"/>
</dbReference>
<dbReference type="SUPFAM" id="SSF51905">
    <property type="entry name" value="FAD/NAD(P)-binding domain"/>
    <property type="match status" value="2"/>
</dbReference>
<dbReference type="Proteomes" id="UP000797356">
    <property type="component" value="Chromosome 4"/>
</dbReference>
<dbReference type="EMBL" id="CM017875">
    <property type="protein sequence ID" value="KAG1338598.1"/>
    <property type="molecule type" value="Genomic_DNA"/>
</dbReference>
<dbReference type="EC" id="1.14.13.168" evidence="3"/>
<dbReference type="InterPro" id="IPR036188">
    <property type="entry name" value="FAD/NAD-bd_sf"/>
</dbReference>
<keyword evidence="5" id="KW-0812">Transmembrane</keyword>
<evidence type="ECO:0000256" key="4">
    <source>
        <dbReference type="ARBA" id="ARBA00047707"/>
    </source>
</evidence>